<protein>
    <submittedName>
        <fullName evidence="1">Uncharacterized protein</fullName>
    </submittedName>
</protein>
<dbReference type="EMBL" id="HACG01006966">
    <property type="protein sequence ID" value="CEK53831.1"/>
    <property type="molecule type" value="Transcribed_RNA"/>
</dbReference>
<feature type="non-terminal residue" evidence="1">
    <location>
        <position position="1"/>
    </location>
</feature>
<accession>A0A0B6YDF3</accession>
<evidence type="ECO:0000313" key="1">
    <source>
        <dbReference type="EMBL" id="CEK53831.1"/>
    </source>
</evidence>
<dbReference type="AlphaFoldDB" id="A0A0B6YDF3"/>
<organism evidence="1">
    <name type="scientific">Arion vulgaris</name>
    <dbReference type="NCBI Taxonomy" id="1028688"/>
    <lineage>
        <taxon>Eukaryota</taxon>
        <taxon>Metazoa</taxon>
        <taxon>Spiralia</taxon>
        <taxon>Lophotrochozoa</taxon>
        <taxon>Mollusca</taxon>
        <taxon>Gastropoda</taxon>
        <taxon>Heterobranchia</taxon>
        <taxon>Euthyneura</taxon>
        <taxon>Panpulmonata</taxon>
        <taxon>Eupulmonata</taxon>
        <taxon>Stylommatophora</taxon>
        <taxon>Helicina</taxon>
        <taxon>Arionoidea</taxon>
        <taxon>Arionidae</taxon>
        <taxon>Arion</taxon>
    </lineage>
</organism>
<name>A0A0B6YDF3_9EUPU</name>
<sequence>KQWIDISREMLDQQDFGIMADQRLNARKETACRTVRIHFWSKDTPLSKRE</sequence>
<proteinExistence type="predicted"/>
<reference evidence="1" key="1">
    <citation type="submission" date="2014-12" db="EMBL/GenBank/DDBJ databases">
        <title>Insight into the proteome of Arion vulgaris.</title>
        <authorList>
            <person name="Aradska J."/>
            <person name="Bulat T."/>
            <person name="Smidak R."/>
            <person name="Sarate P."/>
            <person name="Gangsoo J."/>
            <person name="Sialana F."/>
            <person name="Bilban M."/>
            <person name="Lubec G."/>
        </authorList>
    </citation>
    <scope>NUCLEOTIDE SEQUENCE</scope>
    <source>
        <tissue evidence="1">Skin</tissue>
    </source>
</reference>
<gene>
    <name evidence="1" type="primary">ORF21325</name>
</gene>